<organism evidence="1 2">
    <name type="scientific">Desulfonema magnum</name>
    <dbReference type="NCBI Taxonomy" id="45655"/>
    <lineage>
        <taxon>Bacteria</taxon>
        <taxon>Pseudomonadati</taxon>
        <taxon>Thermodesulfobacteriota</taxon>
        <taxon>Desulfobacteria</taxon>
        <taxon>Desulfobacterales</taxon>
        <taxon>Desulfococcaceae</taxon>
        <taxon>Desulfonema</taxon>
    </lineage>
</organism>
<evidence type="ECO:0000313" key="1">
    <source>
        <dbReference type="EMBL" id="QTA85978.1"/>
    </source>
</evidence>
<sequence>MFFQFVKGIAISLYLADNLSRSPCRLLFLLTALSKFQAESADKFTYHNFMMVYQGIKGIAISLYLADNLSPCPCEYPYNSLRLSLADLQKKFQPESADKFTYHNFMMVYQGIKGIAISLYPADNLNPCPCESPYNSLRLCLTNFQKKFQPKSADKFTYHNFMMVYQGIKGIAISLYLADNLSPCPCESPYNSLRLSLANLQKKFQPNLMISSMIRILSSFFNPLKV</sequence>
<accession>A0A975GML5</accession>
<dbReference type="Proteomes" id="UP000663722">
    <property type="component" value="Chromosome"/>
</dbReference>
<dbReference type="KEGG" id="dmm:dnm_019950"/>
<reference evidence="1" key="1">
    <citation type="journal article" date="2021" name="Microb. Physiol.">
        <title>Proteogenomic Insights into the Physiology of Marine, Sulfate-Reducing, Filamentous Desulfonema limicola and Desulfonema magnum.</title>
        <authorList>
            <person name="Schnaars V."/>
            <person name="Wohlbrand L."/>
            <person name="Scheve S."/>
            <person name="Hinrichs C."/>
            <person name="Reinhardt R."/>
            <person name="Rabus R."/>
        </authorList>
    </citation>
    <scope>NUCLEOTIDE SEQUENCE</scope>
    <source>
        <strain evidence="1">4be13</strain>
    </source>
</reference>
<dbReference type="EMBL" id="CP061800">
    <property type="protein sequence ID" value="QTA85978.1"/>
    <property type="molecule type" value="Genomic_DNA"/>
</dbReference>
<proteinExistence type="predicted"/>
<gene>
    <name evidence="1" type="ORF">dnm_019950</name>
</gene>
<protein>
    <submittedName>
        <fullName evidence="1">Uncharacterized protein</fullName>
    </submittedName>
</protein>
<dbReference type="AlphaFoldDB" id="A0A975GML5"/>
<name>A0A975GML5_9BACT</name>
<keyword evidence="2" id="KW-1185">Reference proteome</keyword>
<evidence type="ECO:0000313" key="2">
    <source>
        <dbReference type="Proteomes" id="UP000663722"/>
    </source>
</evidence>